<gene>
    <name evidence="1" type="ORF">FBU59_004100</name>
</gene>
<sequence>MYGLCPGETMFTMSDFGWALGHSYTAYAPLLNGSTTILFEGKPVGTPDAGQVFRVFAEHRVNVFLCAPTAVVVLRRADPEGLFRKKYDLTHMRGLFLAGERCTPEIQRWWMKLISGKHVPGDEPVAKYSELNNIVSDHWWQTESGSPLTGICIGMSQEPDDLVPVKYGSAGLPLPGVNLKVVRVSDQMSEDESAIEANPEYADLDEVGNIVLKLPLPPGFITTLYKSDERCHSAYFRRFPGYYDTGDTGMVDADGYVHILSRTDDVIKVAAHRLSTSSIEEVVFEHYEVAECCVVPRPDSIKGSVPMVFVVLRFSPPRRSEETIKEDIVKMARARVGPIVSLYTQNIVFVDRLPKTRSGKILRKMIRMMVDSVGNEGTASVDECPIPTPATIDDENIKTEIWRTIVALA</sequence>
<reference evidence="1" key="1">
    <citation type="submission" date="2022-07" db="EMBL/GenBank/DDBJ databases">
        <title>Phylogenomic reconstructions and comparative analyses of Kickxellomycotina fungi.</title>
        <authorList>
            <person name="Reynolds N.K."/>
            <person name="Stajich J.E."/>
            <person name="Barry K."/>
            <person name="Grigoriev I.V."/>
            <person name="Crous P."/>
            <person name="Smith M.E."/>
        </authorList>
    </citation>
    <scope>NUCLEOTIDE SEQUENCE</scope>
    <source>
        <strain evidence="1">NRRL 5244</strain>
    </source>
</reference>
<evidence type="ECO:0000313" key="2">
    <source>
        <dbReference type="Proteomes" id="UP001150603"/>
    </source>
</evidence>
<comment type="caution">
    <text evidence="1">The sequence shown here is derived from an EMBL/GenBank/DDBJ whole genome shotgun (WGS) entry which is preliminary data.</text>
</comment>
<dbReference type="Proteomes" id="UP001150603">
    <property type="component" value="Unassembled WGS sequence"/>
</dbReference>
<name>A0ACC1J6R6_9FUNG</name>
<protein>
    <submittedName>
        <fullName evidence="1">Uncharacterized protein</fullName>
    </submittedName>
</protein>
<dbReference type="EMBL" id="JANBPW010002824">
    <property type="protein sequence ID" value="KAJ1939499.1"/>
    <property type="molecule type" value="Genomic_DNA"/>
</dbReference>
<proteinExistence type="predicted"/>
<organism evidence="1 2">
    <name type="scientific">Linderina macrospora</name>
    <dbReference type="NCBI Taxonomy" id="4868"/>
    <lineage>
        <taxon>Eukaryota</taxon>
        <taxon>Fungi</taxon>
        <taxon>Fungi incertae sedis</taxon>
        <taxon>Zoopagomycota</taxon>
        <taxon>Kickxellomycotina</taxon>
        <taxon>Kickxellomycetes</taxon>
        <taxon>Kickxellales</taxon>
        <taxon>Kickxellaceae</taxon>
        <taxon>Linderina</taxon>
    </lineage>
</organism>
<accession>A0ACC1J6R6</accession>
<evidence type="ECO:0000313" key="1">
    <source>
        <dbReference type="EMBL" id="KAJ1939499.1"/>
    </source>
</evidence>
<keyword evidence="2" id="KW-1185">Reference proteome</keyword>